<gene>
    <name evidence="1" type="primary">28957500</name>
</gene>
<dbReference type="Proteomes" id="UP000002489">
    <property type="component" value="Unassembled WGS sequence"/>
</dbReference>
<protein>
    <submittedName>
        <fullName evidence="1">Uncharacterized protein</fullName>
    </submittedName>
</protein>
<dbReference type="AlphaFoldDB" id="A0A0D2YJE2"/>
<proteinExistence type="predicted"/>
<evidence type="ECO:0000313" key="1">
    <source>
        <dbReference type="EnsemblFungi" id="FOXG_16657P0"/>
    </source>
</evidence>
<dbReference type="EnsemblFungi" id="FOXG_16657T0">
    <property type="protein sequence ID" value="FOXG_16657P0"/>
    <property type="gene ID" value="FOXG_16657"/>
</dbReference>
<sequence length="141" mass="15925">MKVSLGDLNVLVEAERVASSDGSESSRSAGALLRPPGGWTRKLVQLFGGRVCCGDFRGSQLYDLDESFKLVLRRHSDLSRLRWSCLDVRKGQAEREMVRASGEMVLHSSFGQWHVGKGQINRVSMWVCRYIWNVEKVEVIL</sequence>
<name>A0A0D2YJE2_FUSOF</name>
<organism evidence="1 2">
    <name type="scientific">Fusarium oxysporum (strain Fo5176)</name>
    <name type="common">Fusarium vascular wilt</name>
    <dbReference type="NCBI Taxonomy" id="660025"/>
    <lineage>
        <taxon>Eukaryota</taxon>
        <taxon>Fungi</taxon>
        <taxon>Dikarya</taxon>
        <taxon>Ascomycota</taxon>
        <taxon>Pezizomycotina</taxon>
        <taxon>Sordariomycetes</taxon>
        <taxon>Hypocreomycetidae</taxon>
        <taxon>Hypocreales</taxon>
        <taxon>Nectriaceae</taxon>
        <taxon>Fusarium</taxon>
        <taxon>Fusarium oxysporum species complex</taxon>
    </lineage>
</organism>
<reference evidence="2" key="1">
    <citation type="journal article" date="2012" name="Mol. Plant Microbe Interact.">
        <title>A highly conserved effector in Fusarium oxysporum is required for full virulence on Arabidopsis.</title>
        <authorList>
            <person name="Thatcher L.F."/>
            <person name="Gardiner D.M."/>
            <person name="Kazan K."/>
            <person name="Manners J."/>
        </authorList>
    </citation>
    <scope>NUCLEOTIDE SEQUENCE [LARGE SCALE GENOMIC DNA]</scope>
    <source>
        <strain evidence="2">Fo5176</strain>
    </source>
</reference>
<reference evidence="1" key="2">
    <citation type="submission" date="2025-08" db="UniProtKB">
        <authorList>
            <consortium name="EnsemblFungi"/>
        </authorList>
    </citation>
    <scope>IDENTIFICATION</scope>
    <source>
        <strain evidence="1">4287 / CBS 123668 / FGSC 9935 / NRRL 34936</strain>
    </source>
</reference>
<dbReference type="VEuPathDB" id="FungiDB:FOXG_16657"/>
<accession>A0A0D2YJE2</accession>
<evidence type="ECO:0000313" key="2">
    <source>
        <dbReference type="Proteomes" id="UP000002489"/>
    </source>
</evidence>